<dbReference type="InterPro" id="IPR036689">
    <property type="entry name" value="ESAT-6-like_sf"/>
</dbReference>
<evidence type="ECO:0008006" key="3">
    <source>
        <dbReference type="Google" id="ProtNLM"/>
    </source>
</evidence>
<protein>
    <recommendedName>
        <fullName evidence="3">WXG100 family type VII secretion target</fullName>
    </recommendedName>
</protein>
<comment type="caution">
    <text evidence="1">The sequence shown here is derived from an EMBL/GenBank/DDBJ whole genome shotgun (WGS) entry which is preliminary data.</text>
</comment>
<reference evidence="1 2" key="1">
    <citation type="journal article" date="2019" name="Emerg. Microbes Infect.">
        <title>Comprehensive subspecies identification of 175 nontuberculous mycobacteria species based on 7547 genomic profiles.</title>
        <authorList>
            <person name="Matsumoto Y."/>
            <person name="Kinjo T."/>
            <person name="Motooka D."/>
            <person name="Nabeya D."/>
            <person name="Jung N."/>
            <person name="Uechi K."/>
            <person name="Horii T."/>
            <person name="Iida T."/>
            <person name="Fujita J."/>
            <person name="Nakamura S."/>
        </authorList>
    </citation>
    <scope>NUCLEOTIDE SEQUENCE [LARGE SCALE GENOMIC DNA]</scope>
    <source>
        <strain evidence="1 2">JCM 18565</strain>
    </source>
</reference>
<keyword evidence="2" id="KW-1185">Reference proteome</keyword>
<dbReference type="Gene3D" id="1.10.287.1060">
    <property type="entry name" value="ESAT-6-like"/>
    <property type="match status" value="1"/>
</dbReference>
<proteinExistence type="predicted"/>
<evidence type="ECO:0000313" key="1">
    <source>
        <dbReference type="EMBL" id="GFG83232.1"/>
    </source>
</evidence>
<name>A0ABQ1CGA2_9MYCO</name>
<gene>
    <name evidence="1" type="ORF">MPRG_65080</name>
</gene>
<accession>A0ABQ1CGA2</accession>
<dbReference type="EMBL" id="BLKX01000003">
    <property type="protein sequence ID" value="GFG83232.1"/>
    <property type="molecule type" value="Genomic_DNA"/>
</dbReference>
<dbReference type="Proteomes" id="UP000465240">
    <property type="component" value="Unassembled WGS sequence"/>
</dbReference>
<organism evidence="1 2">
    <name type="scientific">Mycobacterium paragordonae</name>
    <dbReference type="NCBI Taxonomy" id="1389713"/>
    <lineage>
        <taxon>Bacteria</taxon>
        <taxon>Bacillati</taxon>
        <taxon>Actinomycetota</taxon>
        <taxon>Actinomycetes</taxon>
        <taxon>Mycobacteriales</taxon>
        <taxon>Mycobacteriaceae</taxon>
        <taxon>Mycobacterium</taxon>
    </lineage>
</organism>
<evidence type="ECO:0000313" key="2">
    <source>
        <dbReference type="Proteomes" id="UP000465240"/>
    </source>
</evidence>
<dbReference type="RefSeq" id="WP_162951683.1">
    <property type="nucleotide sequence ID" value="NZ_BLKX01000003.1"/>
</dbReference>
<dbReference type="InterPro" id="IPR010310">
    <property type="entry name" value="T7SS_ESAT-6-like"/>
</dbReference>
<sequence>MSRIAYNHAAVAQLGSDVIAASAQLQDVRSQFTQQRGRLDPEFSGAGAQTYFDRQVMSEQGLAELADGLHRLGQAVQRALDGAIATDLAGQSMFS</sequence>
<dbReference type="SUPFAM" id="SSF140453">
    <property type="entry name" value="EsxAB dimer-like"/>
    <property type="match status" value="1"/>
</dbReference>
<dbReference type="Pfam" id="PF06013">
    <property type="entry name" value="WXG100"/>
    <property type="match status" value="1"/>
</dbReference>